<feature type="binding site" evidence="7">
    <location>
        <position position="157"/>
    </location>
    <ligand>
        <name>substrate</name>
    </ligand>
</feature>
<dbReference type="UniPathway" id="UPA00989"/>
<comment type="caution">
    <text evidence="8">The sequence shown here is derived from an EMBL/GenBank/DDBJ whole genome shotgun (WGS) entry which is preliminary data.</text>
</comment>
<feature type="binding site" evidence="7">
    <location>
        <position position="121"/>
    </location>
    <ligand>
        <name>S-adenosyl-L-methionine</name>
        <dbReference type="ChEBI" id="CHEBI:59789"/>
    </ligand>
</feature>
<dbReference type="AlphaFoldDB" id="C0EH86"/>
<keyword evidence="6 7" id="KW-0819">tRNA processing</keyword>
<comment type="catalytic activity">
    <reaction evidence="1 7">
        <text>guanosine(46) in tRNA + S-adenosyl-L-methionine = N(7)-methylguanosine(46) in tRNA + S-adenosyl-L-homocysteine</text>
        <dbReference type="Rhea" id="RHEA:42708"/>
        <dbReference type="Rhea" id="RHEA-COMP:10188"/>
        <dbReference type="Rhea" id="RHEA-COMP:10189"/>
        <dbReference type="ChEBI" id="CHEBI:57856"/>
        <dbReference type="ChEBI" id="CHEBI:59789"/>
        <dbReference type="ChEBI" id="CHEBI:74269"/>
        <dbReference type="ChEBI" id="CHEBI:74480"/>
        <dbReference type="EC" id="2.1.1.33"/>
    </reaction>
</comment>
<evidence type="ECO:0000313" key="8">
    <source>
        <dbReference type="EMBL" id="EEG29173.1"/>
    </source>
</evidence>
<dbReference type="PANTHER" id="PTHR23417">
    <property type="entry name" value="3-DEOXY-D-MANNO-OCTULOSONIC-ACID TRANSFERASE/TRNA GUANINE-N 7 - -METHYLTRANSFERASE"/>
    <property type="match status" value="1"/>
</dbReference>
<dbReference type="InterPro" id="IPR003358">
    <property type="entry name" value="tRNA_(Gua-N-7)_MeTrfase_Trmb"/>
</dbReference>
<dbReference type="NCBIfam" id="NF001080">
    <property type="entry name" value="PRK00121.2-2"/>
    <property type="match status" value="1"/>
</dbReference>
<keyword evidence="3 7" id="KW-0489">Methyltransferase</keyword>
<dbReference type="SUPFAM" id="SSF53335">
    <property type="entry name" value="S-adenosyl-L-methionine-dependent methyltransferases"/>
    <property type="match status" value="1"/>
</dbReference>
<dbReference type="PROSITE" id="PS51625">
    <property type="entry name" value="SAM_MT_TRMB"/>
    <property type="match status" value="1"/>
</dbReference>
<dbReference type="Pfam" id="PF02390">
    <property type="entry name" value="Methyltransf_4"/>
    <property type="match status" value="1"/>
</dbReference>
<protein>
    <recommendedName>
        <fullName evidence="7">tRNA (guanine-N(7)-)-methyltransferase</fullName>
        <ecNumber evidence="7">2.1.1.33</ecNumber>
    </recommendedName>
    <alternativeName>
        <fullName evidence="7">tRNA (guanine(46)-N(7))-methyltransferase</fullName>
    </alternativeName>
    <alternativeName>
        <fullName evidence="7">tRNA(m7G46)-methyltransferase</fullName>
    </alternativeName>
</protein>
<feature type="binding site" evidence="7">
    <location>
        <position position="43"/>
    </location>
    <ligand>
        <name>S-adenosyl-L-methionine</name>
        <dbReference type="ChEBI" id="CHEBI:59789"/>
    </ligand>
</feature>
<sequence length="224" mass="26377">MRMRTKKWARPELAACDFFIDKPKDRRGSWTDGFANRQPLHLELGCGKGIFLAEIAKQHPGINYIGVDISMDILGVARRNIVKTYDRPVDNLQLTSFNIEYIQDVFSEQDRMDRIYICFCNPWNRERHKKRRLTHTRQLVHYRPFLVDGGEIHFKTDDDELFEESLEYFREAGFEVIYLTRDLHASGYAENFVTEHELKFTAEGIKTKFCIAKKIELSSGEQKF</sequence>
<comment type="function">
    <text evidence="2 7">Catalyzes the formation of N(7)-methylguanine at position 46 (m7G46) in tRNA.</text>
</comment>
<reference evidence="8 9" key="1">
    <citation type="submission" date="2009-01" db="EMBL/GenBank/DDBJ databases">
        <authorList>
            <person name="Fulton L."/>
            <person name="Clifton S."/>
            <person name="Fulton B."/>
            <person name="Xu J."/>
            <person name="Minx P."/>
            <person name="Pepin K.H."/>
            <person name="Johnson M."/>
            <person name="Bhonagiri V."/>
            <person name="Nash W.E."/>
            <person name="Mardis E.R."/>
            <person name="Wilson R.K."/>
        </authorList>
    </citation>
    <scope>NUCLEOTIDE SEQUENCE [LARGE SCALE GENOMIC DNA]</scope>
    <source>
        <strain evidence="8 9">DSM 5476</strain>
    </source>
</reference>
<dbReference type="eggNOG" id="COG0220">
    <property type="taxonomic scope" value="Bacteria"/>
</dbReference>
<dbReference type="InterPro" id="IPR055361">
    <property type="entry name" value="tRNA_methyltr_TrmB_bact"/>
</dbReference>
<dbReference type="Proteomes" id="UP000003340">
    <property type="component" value="Unassembled WGS sequence"/>
</dbReference>
<evidence type="ECO:0000256" key="2">
    <source>
        <dbReference type="ARBA" id="ARBA00003015"/>
    </source>
</evidence>
<evidence type="ECO:0000313" key="9">
    <source>
        <dbReference type="Proteomes" id="UP000003340"/>
    </source>
</evidence>
<dbReference type="CDD" id="cd02440">
    <property type="entry name" value="AdoMet_MTases"/>
    <property type="match status" value="1"/>
</dbReference>
<keyword evidence="4 7" id="KW-0808">Transferase</keyword>
<gene>
    <name evidence="7 8" type="primary">trmB</name>
    <name evidence="8" type="ORF">CLOSTMETH_03286</name>
</gene>
<keyword evidence="9" id="KW-1185">Reference proteome</keyword>
<evidence type="ECO:0000256" key="4">
    <source>
        <dbReference type="ARBA" id="ARBA00022679"/>
    </source>
</evidence>
<dbReference type="GO" id="GO:0043527">
    <property type="term" value="C:tRNA methyltransferase complex"/>
    <property type="evidence" value="ECO:0007669"/>
    <property type="project" value="TreeGrafter"/>
</dbReference>
<evidence type="ECO:0000256" key="3">
    <source>
        <dbReference type="ARBA" id="ARBA00022603"/>
    </source>
</evidence>
<dbReference type="EMBL" id="ACEC01000115">
    <property type="protein sequence ID" value="EEG29173.1"/>
    <property type="molecule type" value="Genomic_DNA"/>
</dbReference>
<dbReference type="NCBIfam" id="TIGR00091">
    <property type="entry name" value="tRNA (guanosine(46)-N7)-methyltransferase TrmB"/>
    <property type="match status" value="1"/>
</dbReference>
<dbReference type="GO" id="GO:0008176">
    <property type="term" value="F:tRNA (guanine(46)-N7)-methyltransferase activity"/>
    <property type="evidence" value="ECO:0007669"/>
    <property type="project" value="UniProtKB-UniRule"/>
</dbReference>
<feature type="binding site" evidence="7">
    <location>
        <position position="68"/>
    </location>
    <ligand>
        <name>S-adenosyl-L-methionine</name>
        <dbReference type="ChEBI" id="CHEBI:59789"/>
    </ligand>
</feature>
<evidence type="ECO:0000256" key="7">
    <source>
        <dbReference type="HAMAP-Rule" id="MF_01057"/>
    </source>
</evidence>
<dbReference type="EC" id="2.1.1.33" evidence="7"/>
<comment type="caution">
    <text evidence="7">Lacks conserved residue(s) required for the propagation of feature annotation.</text>
</comment>
<dbReference type="HAMAP" id="MF_01057">
    <property type="entry name" value="tRNA_methyltr_TrmB"/>
    <property type="match status" value="1"/>
</dbReference>
<dbReference type="InterPro" id="IPR029063">
    <property type="entry name" value="SAM-dependent_MTases_sf"/>
</dbReference>
<feature type="binding site" evidence="7">
    <location>
        <position position="98"/>
    </location>
    <ligand>
        <name>S-adenosyl-L-methionine</name>
        <dbReference type="ChEBI" id="CHEBI:59789"/>
    </ligand>
</feature>
<dbReference type="PANTHER" id="PTHR23417:SF14">
    <property type="entry name" value="PENTACOTRIPEPTIDE-REPEAT REGION OF PRORP DOMAIN-CONTAINING PROTEIN"/>
    <property type="match status" value="1"/>
</dbReference>
<proteinExistence type="inferred from homology"/>
<keyword evidence="5 7" id="KW-0949">S-adenosyl-L-methionine</keyword>
<evidence type="ECO:0000256" key="1">
    <source>
        <dbReference type="ARBA" id="ARBA00000142"/>
    </source>
</evidence>
<reference evidence="8 9" key="2">
    <citation type="submission" date="2009-02" db="EMBL/GenBank/DDBJ databases">
        <title>Draft genome sequence of Clostridium methylpentosum (DSM 5476).</title>
        <authorList>
            <person name="Sudarsanam P."/>
            <person name="Ley R."/>
            <person name="Guruge J."/>
            <person name="Turnbaugh P.J."/>
            <person name="Mahowald M."/>
            <person name="Liep D."/>
            <person name="Gordon J."/>
        </authorList>
    </citation>
    <scope>NUCLEOTIDE SEQUENCE [LARGE SCALE GENOMIC DNA]</scope>
    <source>
        <strain evidence="8 9">DSM 5476</strain>
    </source>
</reference>
<comment type="similarity">
    <text evidence="7">Belongs to the class I-like SAM-binding methyltransferase superfamily. TrmB family.</text>
</comment>
<evidence type="ECO:0000256" key="6">
    <source>
        <dbReference type="ARBA" id="ARBA00022694"/>
    </source>
</evidence>
<comment type="pathway">
    <text evidence="7">tRNA modification; N(7)-methylguanine-tRNA biosynthesis.</text>
</comment>
<accession>C0EH86</accession>
<name>C0EH86_9FIRM</name>
<dbReference type="STRING" id="537013.CLOSTMETH_03286"/>
<dbReference type="Gene3D" id="3.40.50.150">
    <property type="entry name" value="Vaccinia Virus protein VP39"/>
    <property type="match status" value="1"/>
</dbReference>
<evidence type="ECO:0000256" key="5">
    <source>
        <dbReference type="ARBA" id="ARBA00022691"/>
    </source>
</evidence>
<organism evidence="8 9">
    <name type="scientific">[Clostridium] methylpentosum DSM 5476</name>
    <dbReference type="NCBI Taxonomy" id="537013"/>
    <lineage>
        <taxon>Bacteria</taxon>
        <taxon>Bacillati</taxon>
        <taxon>Bacillota</taxon>
        <taxon>Clostridia</taxon>
        <taxon>Eubacteriales</taxon>
        <taxon>Oscillospiraceae</taxon>
        <taxon>Oscillospiraceae incertae sedis</taxon>
    </lineage>
</organism>
<dbReference type="HOGENOM" id="CLU_050910_2_1_9"/>